<dbReference type="Proteomes" id="UP000184016">
    <property type="component" value="Unassembled WGS sequence"/>
</dbReference>
<keyword evidence="4" id="KW-0479">Metal-binding</keyword>
<comment type="similarity">
    <text evidence="2 6">Belongs to the FPP/GGPP synthase family.</text>
</comment>
<dbReference type="Gene3D" id="1.10.600.10">
    <property type="entry name" value="Farnesyl Diphosphate Synthase"/>
    <property type="match status" value="1"/>
</dbReference>
<comment type="cofactor">
    <cofactor evidence="1">
        <name>Mg(2+)</name>
        <dbReference type="ChEBI" id="CHEBI:18420"/>
    </cofactor>
</comment>
<gene>
    <name evidence="7" type="ORF">SAMN05443507_13310</name>
</gene>
<evidence type="ECO:0000256" key="1">
    <source>
        <dbReference type="ARBA" id="ARBA00001946"/>
    </source>
</evidence>
<evidence type="ECO:0000256" key="5">
    <source>
        <dbReference type="ARBA" id="ARBA00022842"/>
    </source>
</evidence>
<dbReference type="InterPro" id="IPR000092">
    <property type="entry name" value="Polyprenyl_synt"/>
</dbReference>
<dbReference type="GO" id="GO:0046872">
    <property type="term" value="F:metal ion binding"/>
    <property type="evidence" value="ECO:0007669"/>
    <property type="project" value="UniProtKB-KW"/>
</dbReference>
<evidence type="ECO:0000256" key="6">
    <source>
        <dbReference type="RuleBase" id="RU004466"/>
    </source>
</evidence>
<dbReference type="PANTHER" id="PTHR12001">
    <property type="entry name" value="GERANYLGERANYL PYROPHOSPHATE SYNTHASE"/>
    <property type="match status" value="1"/>
</dbReference>
<dbReference type="GO" id="GO:0008299">
    <property type="term" value="P:isoprenoid biosynthetic process"/>
    <property type="evidence" value="ECO:0007669"/>
    <property type="project" value="InterPro"/>
</dbReference>
<keyword evidence="8" id="KW-1185">Reference proteome</keyword>
<dbReference type="EMBL" id="FRAF01000033">
    <property type="protein sequence ID" value="SHL03429.1"/>
    <property type="molecule type" value="Genomic_DNA"/>
</dbReference>
<keyword evidence="3 6" id="KW-0808">Transferase</keyword>
<dbReference type="Pfam" id="PF00348">
    <property type="entry name" value="polyprenyl_synt"/>
    <property type="match status" value="1"/>
</dbReference>
<protein>
    <submittedName>
        <fullName evidence="7">Heptaprenyl diphosphate synthase</fullName>
    </submittedName>
</protein>
<dbReference type="AlphaFoldDB" id="A0A1M6XC19"/>
<reference evidence="8" key="1">
    <citation type="submission" date="2016-11" db="EMBL/GenBank/DDBJ databases">
        <authorList>
            <person name="Varghese N."/>
            <person name="Submissions S."/>
        </authorList>
    </citation>
    <scope>NUCLEOTIDE SEQUENCE [LARGE SCALE GENOMIC DNA]</scope>
    <source>
        <strain evidence="8">USBA-503</strain>
    </source>
</reference>
<dbReference type="CDD" id="cd00685">
    <property type="entry name" value="Trans_IPPS_HT"/>
    <property type="match status" value="1"/>
</dbReference>
<dbReference type="PANTHER" id="PTHR12001:SF69">
    <property type="entry name" value="ALL TRANS-POLYPRENYL-DIPHOSPHATE SYNTHASE PDSS1"/>
    <property type="match status" value="1"/>
</dbReference>
<sequence length="323" mass="36599">MLEFVSVYSRYQSQLNKVEKRLQFEVASVQQDIHSAASTLLTAGGKRIRPLFTLICSQLGKPHQYWDEIERVACALELIHMATLVHDDVIDHADLRRGSPTVRSRYGNLAAMYVGDYLFAKAISLLSGIQNARVHFELSNAIVKLCKGEIEQIRDLFNWDQTLHNYLRRIERKTALLISVSCSLGAIVSDAPERDIYLLRKFGYWTGMAFQVIDDVLDFSGEQSTVGKPVAGDLRQGNLTLPTLLARRKSDGKRLMKLVRPEMTATDADEAIDIVRQSGCIEEARNFAKLCMEKAIVYLDQITDLDSRNELQIVAQFVNERLF</sequence>
<dbReference type="InterPro" id="IPR008949">
    <property type="entry name" value="Isoprenoid_synthase_dom_sf"/>
</dbReference>
<dbReference type="SFLD" id="SFLDS00005">
    <property type="entry name" value="Isoprenoid_Synthase_Type_I"/>
    <property type="match status" value="1"/>
</dbReference>
<dbReference type="InterPro" id="IPR033749">
    <property type="entry name" value="Polyprenyl_synt_CS"/>
</dbReference>
<keyword evidence="5" id="KW-0460">Magnesium</keyword>
<accession>A0A1M6XC19</accession>
<evidence type="ECO:0000313" key="7">
    <source>
        <dbReference type="EMBL" id="SHL03429.1"/>
    </source>
</evidence>
<evidence type="ECO:0000256" key="4">
    <source>
        <dbReference type="ARBA" id="ARBA00022723"/>
    </source>
</evidence>
<dbReference type="STRING" id="1830138.SAMN05443507_13310"/>
<dbReference type="SUPFAM" id="SSF48576">
    <property type="entry name" value="Terpenoid synthases"/>
    <property type="match status" value="1"/>
</dbReference>
<name>A0A1M6XC19_9BACL</name>
<organism evidence="7 8">
    <name type="scientific">Alicyclobacillus tolerans</name>
    <dbReference type="NCBI Taxonomy" id="90970"/>
    <lineage>
        <taxon>Bacteria</taxon>
        <taxon>Bacillati</taxon>
        <taxon>Bacillota</taxon>
        <taxon>Bacilli</taxon>
        <taxon>Bacillales</taxon>
        <taxon>Alicyclobacillaceae</taxon>
        <taxon>Alicyclobacillus</taxon>
    </lineage>
</organism>
<dbReference type="GO" id="GO:0004659">
    <property type="term" value="F:prenyltransferase activity"/>
    <property type="evidence" value="ECO:0007669"/>
    <property type="project" value="InterPro"/>
</dbReference>
<evidence type="ECO:0000256" key="2">
    <source>
        <dbReference type="ARBA" id="ARBA00006706"/>
    </source>
</evidence>
<dbReference type="PROSITE" id="PS00723">
    <property type="entry name" value="POLYPRENYL_SYNTHASE_1"/>
    <property type="match status" value="1"/>
</dbReference>
<evidence type="ECO:0000313" key="8">
    <source>
        <dbReference type="Proteomes" id="UP000184016"/>
    </source>
</evidence>
<proteinExistence type="inferred from homology"/>
<evidence type="ECO:0000256" key="3">
    <source>
        <dbReference type="ARBA" id="ARBA00022679"/>
    </source>
</evidence>